<dbReference type="InterPro" id="IPR001765">
    <property type="entry name" value="Carbonic_anhydrase"/>
</dbReference>
<keyword evidence="4 6" id="KW-0862">Zinc</keyword>
<dbReference type="GO" id="GO:0004089">
    <property type="term" value="F:carbonate dehydratase activity"/>
    <property type="evidence" value="ECO:0007669"/>
    <property type="project" value="UniProtKB-EC"/>
</dbReference>
<reference evidence="7" key="1">
    <citation type="journal article" date="2022" name="Cell Host Microbe">
        <title>Colonization of the live biotherapeutic product VE303 and modulation of the microbiota and metabolites in healthy volunteers.</title>
        <authorList>
            <person name="Dsouza M."/>
            <person name="Menon R."/>
            <person name="Crossette E."/>
            <person name="Bhattarai S.K."/>
            <person name="Schneider J."/>
            <person name="Kim Y.G."/>
            <person name="Reddy S."/>
            <person name="Caballero S."/>
            <person name="Felix C."/>
            <person name="Cornacchione L."/>
            <person name="Hendrickson J."/>
            <person name="Watson A.R."/>
            <person name="Minot S.S."/>
            <person name="Greenfield N."/>
            <person name="Schopf L."/>
            <person name="Szabady R."/>
            <person name="Patarroyo J."/>
            <person name="Smith W."/>
            <person name="Harrison P."/>
            <person name="Kuijper E.J."/>
            <person name="Kelly C.P."/>
            <person name="Olle B."/>
            <person name="Bobilev D."/>
            <person name="Silber J.L."/>
            <person name="Bucci V."/>
            <person name="Roberts B."/>
            <person name="Faith J."/>
            <person name="Norman J.M."/>
        </authorList>
    </citation>
    <scope>NUCLEOTIDE SEQUENCE</scope>
    <source>
        <strain evidence="7">VE303-04</strain>
    </source>
</reference>
<dbReference type="PANTHER" id="PTHR43175">
    <property type="entry name" value="CARBONIC ANHYDRASE"/>
    <property type="match status" value="1"/>
</dbReference>
<feature type="binding site" evidence="6">
    <location>
        <position position="97"/>
    </location>
    <ligand>
        <name>Zn(2+)</name>
        <dbReference type="ChEBI" id="CHEBI:29105"/>
    </ligand>
</feature>
<dbReference type="Pfam" id="PF00484">
    <property type="entry name" value="Pro_CA"/>
    <property type="match status" value="1"/>
</dbReference>
<proteinExistence type="inferred from homology"/>
<organism evidence="8 9">
    <name type="scientific">Clostridium symbiosum</name>
    <name type="common">Bacteroides symbiosus</name>
    <dbReference type="NCBI Taxonomy" id="1512"/>
    <lineage>
        <taxon>Bacteria</taxon>
        <taxon>Bacillati</taxon>
        <taxon>Bacillota</taxon>
        <taxon>Clostridia</taxon>
        <taxon>Lachnospirales</taxon>
        <taxon>Lachnospiraceae</taxon>
        <taxon>Otoolea</taxon>
    </lineage>
</organism>
<evidence type="ECO:0000256" key="2">
    <source>
        <dbReference type="ARBA" id="ARBA00012925"/>
    </source>
</evidence>
<dbReference type="EMBL" id="JAQLGM010000060">
    <property type="protein sequence ID" value="MDB2002137.1"/>
    <property type="molecule type" value="Genomic_DNA"/>
</dbReference>
<dbReference type="CDD" id="cd03379">
    <property type="entry name" value="beta_CA_cladeD"/>
    <property type="match status" value="1"/>
</dbReference>
<evidence type="ECO:0000256" key="3">
    <source>
        <dbReference type="ARBA" id="ARBA00022723"/>
    </source>
</evidence>
<dbReference type="RefSeq" id="WP_003500354.1">
    <property type="nucleotide sequence ID" value="NZ_CABHNX010000080.1"/>
</dbReference>
<dbReference type="InterPro" id="IPR036874">
    <property type="entry name" value="Carbonic_anhydrase_sf"/>
</dbReference>
<evidence type="ECO:0000256" key="1">
    <source>
        <dbReference type="ARBA" id="ARBA00006217"/>
    </source>
</evidence>
<dbReference type="Proteomes" id="UP001203136">
    <property type="component" value="Unassembled WGS sequence"/>
</dbReference>
<comment type="catalytic activity">
    <reaction evidence="5">
        <text>hydrogencarbonate + H(+) = CO2 + H2O</text>
        <dbReference type="Rhea" id="RHEA:10748"/>
        <dbReference type="ChEBI" id="CHEBI:15377"/>
        <dbReference type="ChEBI" id="CHEBI:15378"/>
        <dbReference type="ChEBI" id="CHEBI:16526"/>
        <dbReference type="ChEBI" id="CHEBI:17544"/>
        <dbReference type="EC" id="4.2.1.1"/>
    </reaction>
</comment>
<dbReference type="Proteomes" id="UP001300871">
    <property type="component" value="Unassembled WGS sequence"/>
</dbReference>
<comment type="caution">
    <text evidence="8">The sequence shown here is derived from an EMBL/GenBank/DDBJ whole genome shotgun (WGS) entry which is preliminary data.</text>
</comment>
<dbReference type="GeneID" id="57967038"/>
<dbReference type="EC" id="4.2.1.1" evidence="2"/>
<dbReference type="PANTHER" id="PTHR43175:SF3">
    <property type="entry name" value="CARBON DISULFIDE HYDROLASE"/>
    <property type="match status" value="1"/>
</dbReference>
<feature type="binding site" evidence="6">
    <location>
        <position position="38"/>
    </location>
    <ligand>
        <name>Zn(2+)</name>
        <dbReference type="ChEBI" id="CHEBI:29105"/>
    </ligand>
</feature>
<evidence type="ECO:0000313" key="8">
    <source>
        <dbReference type="EMBL" id="MDB2002137.1"/>
    </source>
</evidence>
<feature type="binding site" evidence="6">
    <location>
        <position position="36"/>
    </location>
    <ligand>
        <name>Zn(2+)</name>
        <dbReference type="ChEBI" id="CHEBI:29105"/>
    </ligand>
</feature>
<gene>
    <name evidence="7" type="ORF">K5I21_04670</name>
    <name evidence="8" type="ORF">PM006_18220</name>
</gene>
<name>A0AAW6B1M5_CLOSY</name>
<evidence type="ECO:0000313" key="9">
    <source>
        <dbReference type="Proteomes" id="UP001300871"/>
    </source>
</evidence>
<evidence type="ECO:0000256" key="5">
    <source>
        <dbReference type="ARBA" id="ARBA00048348"/>
    </source>
</evidence>
<feature type="binding site" evidence="6">
    <location>
        <position position="94"/>
    </location>
    <ligand>
        <name>Zn(2+)</name>
        <dbReference type="ChEBI" id="CHEBI:29105"/>
    </ligand>
</feature>
<dbReference type="SMART" id="SM00947">
    <property type="entry name" value="Pro_CA"/>
    <property type="match status" value="1"/>
</dbReference>
<dbReference type="GO" id="GO:0008270">
    <property type="term" value="F:zinc ion binding"/>
    <property type="evidence" value="ECO:0007669"/>
    <property type="project" value="InterPro"/>
</dbReference>
<dbReference type="Gene3D" id="3.40.1050.10">
    <property type="entry name" value="Carbonic anhydrase"/>
    <property type="match status" value="1"/>
</dbReference>
<comment type="cofactor">
    <cofactor evidence="6">
        <name>Zn(2+)</name>
        <dbReference type="ChEBI" id="CHEBI:29105"/>
    </cofactor>
    <text evidence="6">Binds 1 zinc ion per subunit.</text>
</comment>
<keyword evidence="3 6" id="KW-0479">Metal-binding</keyword>
<accession>A0AAW6B1M5</accession>
<evidence type="ECO:0000256" key="6">
    <source>
        <dbReference type="PIRSR" id="PIRSR601765-1"/>
    </source>
</evidence>
<reference evidence="8" key="2">
    <citation type="submission" date="2023-01" db="EMBL/GenBank/DDBJ databases">
        <title>Human gut microbiome strain richness.</title>
        <authorList>
            <person name="Chen-Liaw A."/>
        </authorList>
    </citation>
    <scope>NUCLEOTIDE SEQUENCE</scope>
    <source>
        <strain evidence="8">B1_m1001713B170214d0_201011</strain>
    </source>
</reference>
<dbReference type="AlphaFoldDB" id="A0AAW6B1M5"/>
<sequence>MIDEILKHNEDFVNNGSYLHYSAGKYPRKKLAVLSCMDTRLVELLPAALGIKDGDVKMIKNAGAVITDPFDTTVRSLIIAVLELGVEEIMVITHTNCGVASITPGTIRSHLAARGIAKETINRMEAEGLDFNLWFQGFETPQEEAERTVSLLRTHPLLPRDVKINGFVIDVVTGRLEPVN</sequence>
<protein>
    <recommendedName>
        <fullName evidence="2">carbonic anhydrase</fullName>
        <ecNumber evidence="2">4.2.1.1</ecNumber>
    </recommendedName>
</protein>
<evidence type="ECO:0000313" key="7">
    <source>
        <dbReference type="EMBL" id="MCK0085176.1"/>
    </source>
</evidence>
<evidence type="ECO:0000256" key="4">
    <source>
        <dbReference type="ARBA" id="ARBA00022833"/>
    </source>
</evidence>
<comment type="similarity">
    <text evidence="1">Belongs to the beta-class carbonic anhydrase family.</text>
</comment>
<dbReference type="SUPFAM" id="SSF53056">
    <property type="entry name" value="beta-carbonic anhydrase, cab"/>
    <property type="match status" value="1"/>
</dbReference>
<dbReference type="EMBL" id="JAINVB010000001">
    <property type="protein sequence ID" value="MCK0085176.1"/>
    <property type="molecule type" value="Genomic_DNA"/>
</dbReference>